<evidence type="ECO:0000313" key="3">
    <source>
        <dbReference type="Proteomes" id="UP000440224"/>
    </source>
</evidence>
<feature type="compositionally biased region" description="Gly residues" evidence="1">
    <location>
        <begin position="400"/>
        <end position="420"/>
    </location>
</feature>
<protein>
    <submittedName>
        <fullName evidence="2">PGRS family protein</fullName>
    </submittedName>
</protein>
<dbReference type="InterPro" id="IPR012334">
    <property type="entry name" value="Pectin_lyas_fold"/>
</dbReference>
<dbReference type="AlphaFoldDB" id="A0A6N7Q2B2"/>
<reference evidence="2 3" key="1">
    <citation type="submission" date="2019-10" db="EMBL/GenBank/DDBJ databases">
        <title>A soil myxobacterium in the family Polyangiaceae.</title>
        <authorList>
            <person name="Li Y."/>
            <person name="Wang J."/>
        </authorList>
    </citation>
    <scope>NUCLEOTIDE SEQUENCE [LARGE SCALE GENOMIC DNA]</scope>
    <source>
        <strain evidence="2 3">DSM 14734</strain>
    </source>
</reference>
<comment type="caution">
    <text evidence="2">The sequence shown here is derived from an EMBL/GenBank/DDBJ whole genome shotgun (WGS) entry which is preliminary data.</text>
</comment>
<accession>A0A6N7Q2B2</accession>
<gene>
    <name evidence="2" type="ORF">GF068_36225</name>
</gene>
<proteinExistence type="predicted"/>
<evidence type="ECO:0000256" key="1">
    <source>
        <dbReference type="SAM" id="MobiDB-lite"/>
    </source>
</evidence>
<dbReference type="Gene3D" id="2.160.20.10">
    <property type="entry name" value="Single-stranded right-handed beta-helix, Pectin lyase-like"/>
    <property type="match status" value="1"/>
</dbReference>
<keyword evidence="3" id="KW-1185">Reference proteome</keyword>
<dbReference type="EMBL" id="WJIE01000016">
    <property type="protein sequence ID" value="MRG97336.1"/>
    <property type="molecule type" value="Genomic_DNA"/>
</dbReference>
<organism evidence="2 3">
    <name type="scientific">Polyangium spumosum</name>
    <dbReference type="NCBI Taxonomy" id="889282"/>
    <lineage>
        <taxon>Bacteria</taxon>
        <taxon>Pseudomonadati</taxon>
        <taxon>Myxococcota</taxon>
        <taxon>Polyangia</taxon>
        <taxon>Polyangiales</taxon>
        <taxon>Polyangiaceae</taxon>
        <taxon>Polyangium</taxon>
    </lineage>
</organism>
<evidence type="ECO:0000313" key="2">
    <source>
        <dbReference type="EMBL" id="MRG97336.1"/>
    </source>
</evidence>
<dbReference type="PRINTS" id="PR01228">
    <property type="entry name" value="EGGSHELL"/>
</dbReference>
<name>A0A6N7Q2B2_9BACT</name>
<dbReference type="Proteomes" id="UP000440224">
    <property type="component" value="Unassembled WGS sequence"/>
</dbReference>
<sequence length="463" mass="42690">MGPPPGCTDSPSSNPDVIRNECGFFVSANGDDANAGTAEKPFKTLGKAVDAAKVAKARIYACADGVYAERVDLPGGVSVFGGFSCVDGAWKYDAATGAAIHPATPGPGEVQASLRVMGKGASQIEDVVVRASDAGFPGGSSIAVIVHATTVDFARTKIVAGSGAAGAQGATPTDDIGPEDPSDPAIIGNNGQSACMGGSMGNPGGQPKVNMLCTTAIGGRGGTGFDVVDGGQGDDGLPVVAGFGMGGVGEGAVQCQKGYEGSNGSEGDEGAGATADGILDATKGYVGASGMPGTAGTPGQGGGGGGGAKGSINCNGASGGSGGAGGCAGSGGLGGLSGGSSVGVVAINATLRFDAVDITAGNGGQGGDGGFGQTGGIGGNGGTGGYGAPNPGATSPACNGGRGGNGGNGGTGGGGRGGHSIGIASKGGNVSEMGATITTGGAGLGGAGGGAMAGVGAPTHAFP</sequence>
<feature type="region of interest" description="Disordered" evidence="1">
    <location>
        <begin position="393"/>
        <end position="425"/>
    </location>
</feature>